<evidence type="ECO:0000313" key="3">
    <source>
        <dbReference type="Proteomes" id="UP001500002"/>
    </source>
</evidence>
<gene>
    <name evidence="2" type="ORF">GCM10009749_17480</name>
</gene>
<feature type="transmembrane region" description="Helical" evidence="1">
    <location>
        <begin position="97"/>
        <end position="115"/>
    </location>
</feature>
<protein>
    <recommendedName>
        <fullName evidence="4">DUF2306 domain-containing protein</fullName>
    </recommendedName>
</protein>
<keyword evidence="3" id="KW-1185">Reference proteome</keyword>
<dbReference type="InterPro" id="IPR018750">
    <property type="entry name" value="DUF2306_membrane"/>
</dbReference>
<proteinExistence type="predicted"/>
<keyword evidence="1" id="KW-1133">Transmembrane helix</keyword>
<sequence>MTAPTHPPGRARTWKARIPSIVLIVLAIGIAAYAVPRYLTGNPDDSAVPLGPDPMLHYLVLTAHAAPAGLALILGPFQFITPLRTRFPRAHRVTGRIYMICIALGAMAGLVAATISVDGFSAQIAFYLLNLAWLYSLAQGFRHIRRGEVRLHRVWMIRNYALTFSAVTLRIFLVIGLMLRPTLGVEFTEIYSASVWASIFVNAVAAEYFIVTRIVTPALRRRRPQPSGPRGASVHVRVDQLDHPSAVEDLTVAGIHDPNR</sequence>
<evidence type="ECO:0000313" key="2">
    <source>
        <dbReference type="EMBL" id="GAA1809488.1"/>
    </source>
</evidence>
<dbReference type="Pfam" id="PF10067">
    <property type="entry name" value="DUF2306"/>
    <property type="match status" value="1"/>
</dbReference>
<keyword evidence="1" id="KW-0472">Membrane</keyword>
<dbReference type="RefSeq" id="WP_344295467.1">
    <property type="nucleotide sequence ID" value="NZ_BAAANJ010000005.1"/>
</dbReference>
<feature type="transmembrane region" description="Helical" evidence="1">
    <location>
        <begin position="159"/>
        <end position="179"/>
    </location>
</feature>
<organism evidence="2 3">
    <name type="scientific">Agromyces neolithicus</name>
    <dbReference type="NCBI Taxonomy" id="269420"/>
    <lineage>
        <taxon>Bacteria</taxon>
        <taxon>Bacillati</taxon>
        <taxon>Actinomycetota</taxon>
        <taxon>Actinomycetes</taxon>
        <taxon>Micrococcales</taxon>
        <taxon>Microbacteriaceae</taxon>
        <taxon>Agromyces</taxon>
    </lineage>
</organism>
<dbReference type="EMBL" id="BAAANJ010000005">
    <property type="protein sequence ID" value="GAA1809488.1"/>
    <property type="molecule type" value="Genomic_DNA"/>
</dbReference>
<comment type="caution">
    <text evidence="2">The sequence shown here is derived from an EMBL/GenBank/DDBJ whole genome shotgun (WGS) entry which is preliminary data.</text>
</comment>
<keyword evidence="1" id="KW-0812">Transmembrane</keyword>
<dbReference type="Proteomes" id="UP001500002">
    <property type="component" value="Unassembled WGS sequence"/>
</dbReference>
<accession>A0ABN2M5A9</accession>
<feature type="transmembrane region" description="Helical" evidence="1">
    <location>
        <begin position="16"/>
        <end position="35"/>
    </location>
</feature>
<reference evidence="2 3" key="1">
    <citation type="journal article" date="2019" name="Int. J. Syst. Evol. Microbiol.">
        <title>The Global Catalogue of Microorganisms (GCM) 10K type strain sequencing project: providing services to taxonomists for standard genome sequencing and annotation.</title>
        <authorList>
            <consortium name="The Broad Institute Genomics Platform"/>
            <consortium name="The Broad Institute Genome Sequencing Center for Infectious Disease"/>
            <person name="Wu L."/>
            <person name="Ma J."/>
        </authorList>
    </citation>
    <scope>NUCLEOTIDE SEQUENCE [LARGE SCALE GENOMIC DNA]</scope>
    <source>
        <strain evidence="2 3">JCM 14322</strain>
    </source>
</reference>
<feature type="transmembrane region" description="Helical" evidence="1">
    <location>
        <begin position="55"/>
        <end position="77"/>
    </location>
</feature>
<feature type="transmembrane region" description="Helical" evidence="1">
    <location>
        <begin position="191"/>
        <end position="215"/>
    </location>
</feature>
<evidence type="ECO:0000256" key="1">
    <source>
        <dbReference type="SAM" id="Phobius"/>
    </source>
</evidence>
<feature type="transmembrane region" description="Helical" evidence="1">
    <location>
        <begin position="121"/>
        <end position="138"/>
    </location>
</feature>
<name>A0ABN2M5A9_9MICO</name>
<evidence type="ECO:0008006" key="4">
    <source>
        <dbReference type="Google" id="ProtNLM"/>
    </source>
</evidence>